<feature type="domain" description="Tetrapyrrole biosynthesis uroporphyrinogen III synthase" evidence="1">
    <location>
        <begin position="17"/>
        <end position="215"/>
    </location>
</feature>
<gene>
    <name evidence="2" type="ORF">ABS767_04345</name>
</gene>
<evidence type="ECO:0000313" key="2">
    <source>
        <dbReference type="EMBL" id="MFL9840184.1"/>
    </source>
</evidence>
<sequence>MTRPIVILRPQPGTTTTAQRVRAAQLDPIAIPLFVVVPLDWTPPDPSAFDALLFSSANAPRHAGPGLAALAHLPVVAVGPGTAHTAQSAGLTVIETGNQDLAALVARQPAHQRLLWLAGRDRIALTHPAIRKIIPVYASEPVRLTLADADRMAGGVVLIHSSRAARQLRAELDRLGLPRTSIRVAAISARAANAAGTGWERIAVAAAPNDAALIAVARSLAIDP</sequence>
<accession>A0ABW8YJL5</accession>
<keyword evidence="3" id="KW-1185">Reference proteome</keyword>
<dbReference type="EMBL" id="JBELQC010000001">
    <property type="protein sequence ID" value="MFL9840184.1"/>
    <property type="molecule type" value="Genomic_DNA"/>
</dbReference>
<evidence type="ECO:0000313" key="3">
    <source>
        <dbReference type="Proteomes" id="UP001629244"/>
    </source>
</evidence>
<name>A0ABW8YJL5_9SPHN</name>
<dbReference type="CDD" id="cd06578">
    <property type="entry name" value="HemD"/>
    <property type="match status" value="1"/>
</dbReference>
<evidence type="ECO:0000259" key="1">
    <source>
        <dbReference type="Pfam" id="PF02602"/>
    </source>
</evidence>
<reference evidence="2 3" key="1">
    <citation type="submission" date="2024-06" db="EMBL/GenBank/DDBJ databases">
        <authorList>
            <person name="Kaempfer P."/>
            <person name="Viver T."/>
        </authorList>
    </citation>
    <scope>NUCLEOTIDE SEQUENCE [LARGE SCALE GENOMIC DNA]</scope>
    <source>
        <strain evidence="2 3">ST-64</strain>
    </source>
</reference>
<dbReference type="InterPro" id="IPR036108">
    <property type="entry name" value="4pyrrol_syn_uPrphyn_synt_sf"/>
</dbReference>
<proteinExistence type="predicted"/>
<comment type="caution">
    <text evidence="2">The sequence shown here is derived from an EMBL/GenBank/DDBJ whole genome shotgun (WGS) entry which is preliminary data.</text>
</comment>
<dbReference type="Proteomes" id="UP001629244">
    <property type="component" value="Unassembled WGS sequence"/>
</dbReference>
<dbReference type="InterPro" id="IPR003754">
    <property type="entry name" value="4pyrrol_synth_uPrphyn_synth"/>
</dbReference>
<dbReference type="GO" id="GO:0004852">
    <property type="term" value="F:uroporphyrinogen-III synthase activity"/>
    <property type="evidence" value="ECO:0007669"/>
    <property type="project" value="UniProtKB-EC"/>
</dbReference>
<dbReference type="RefSeq" id="WP_408077132.1">
    <property type="nucleotide sequence ID" value="NZ_JBELQC010000001.1"/>
</dbReference>
<dbReference type="EC" id="4.2.1.75" evidence="2"/>
<dbReference type="Gene3D" id="3.40.50.10090">
    <property type="match status" value="2"/>
</dbReference>
<dbReference type="Pfam" id="PF02602">
    <property type="entry name" value="HEM4"/>
    <property type="match status" value="1"/>
</dbReference>
<dbReference type="SUPFAM" id="SSF69618">
    <property type="entry name" value="HemD-like"/>
    <property type="match status" value="1"/>
</dbReference>
<organism evidence="2 3">
    <name type="scientific">Sphingomonas plantiphila</name>
    <dbReference type="NCBI Taxonomy" id="3163295"/>
    <lineage>
        <taxon>Bacteria</taxon>
        <taxon>Pseudomonadati</taxon>
        <taxon>Pseudomonadota</taxon>
        <taxon>Alphaproteobacteria</taxon>
        <taxon>Sphingomonadales</taxon>
        <taxon>Sphingomonadaceae</taxon>
        <taxon>Sphingomonas</taxon>
    </lineage>
</organism>
<protein>
    <submittedName>
        <fullName evidence="2">Uroporphyrinogen-III synthase</fullName>
        <ecNumber evidence="2">4.2.1.75</ecNumber>
    </submittedName>
</protein>
<keyword evidence="2" id="KW-0456">Lyase</keyword>